<name>A0A6I6D5M1_9GAMM</name>
<dbReference type="SUPFAM" id="SSF53448">
    <property type="entry name" value="Nucleotide-diphospho-sugar transferases"/>
    <property type="match status" value="1"/>
</dbReference>
<accession>A0A6I6D5M1</accession>
<dbReference type="Proteomes" id="UP000427716">
    <property type="component" value="Chromosome"/>
</dbReference>
<evidence type="ECO:0000313" key="1">
    <source>
        <dbReference type="EMBL" id="QGT79313.1"/>
    </source>
</evidence>
<reference evidence="1 2" key="1">
    <citation type="submission" date="2019-11" db="EMBL/GenBank/DDBJ databases">
        <authorList>
            <person name="Zhang J."/>
            <person name="Sun C."/>
        </authorList>
    </citation>
    <scope>NUCLEOTIDE SEQUENCE [LARGE SCALE GENOMIC DNA]</scope>
    <source>
        <strain evidence="2">sp2</strain>
    </source>
</reference>
<dbReference type="EMBL" id="CP046415">
    <property type="protein sequence ID" value="QGT79313.1"/>
    <property type="molecule type" value="Genomic_DNA"/>
</dbReference>
<dbReference type="KEGG" id="ghl:GM160_10700"/>
<keyword evidence="2" id="KW-1185">Reference proteome</keyword>
<evidence type="ECO:0000313" key="2">
    <source>
        <dbReference type="Proteomes" id="UP000427716"/>
    </source>
</evidence>
<dbReference type="InterPro" id="IPR029044">
    <property type="entry name" value="Nucleotide-diphossugar_trans"/>
</dbReference>
<dbReference type="AlphaFoldDB" id="A0A6I6D5M1"/>
<proteinExistence type="predicted"/>
<gene>
    <name evidence="1" type="ORF">GM160_10700</name>
</gene>
<sequence>MKNVICMKWGDAYSAQDVNTLYSMVARNITPPFRFACFTDDASGIRDEVETHPLPEVNVPPHRLHEAWRKLGTFTPDLGGMEGDALFLDLDIVIRDSLDPFFDYPGDFCIIHNWTHPDRVVGNSSVYRFKIGDLSWVLDRYNADPEKVMAERRNEQIYLTETLHESGYDMVYWPAEWCVSFKKHCMPHRLLAPFIAPREPKDAKIVVFHGHPKPDEAIRGEWKGKWKWMRPTPWVARHWH</sequence>
<dbReference type="Gene3D" id="3.90.550.10">
    <property type="entry name" value="Spore Coat Polysaccharide Biosynthesis Protein SpsA, Chain A"/>
    <property type="match status" value="1"/>
</dbReference>
<evidence type="ECO:0008006" key="3">
    <source>
        <dbReference type="Google" id="ProtNLM"/>
    </source>
</evidence>
<protein>
    <recommendedName>
        <fullName evidence="3">Glycosyltransferase</fullName>
    </recommendedName>
</protein>
<organism evidence="1 2">
    <name type="scientific">Guyparkeria halophila</name>
    <dbReference type="NCBI Taxonomy" id="47960"/>
    <lineage>
        <taxon>Bacteria</taxon>
        <taxon>Pseudomonadati</taxon>
        <taxon>Pseudomonadota</taxon>
        <taxon>Gammaproteobacteria</taxon>
        <taxon>Chromatiales</taxon>
        <taxon>Thioalkalibacteraceae</taxon>
        <taxon>Guyparkeria</taxon>
    </lineage>
</organism>